<dbReference type="InterPro" id="IPR016197">
    <property type="entry name" value="Chromo-like_dom_sf"/>
</dbReference>
<keyword evidence="4" id="KW-1185">Reference proteome</keyword>
<evidence type="ECO:0000259" key="2">
    <source>
        <dbReference type="PROSITE" id="PS50013"/>
    </source>
</evidence>
<dbReference type="SMART" id="SM00298">
    <property type="entry name" value="CHROMO"/>
    <property type="match status" value="1"/>
</dbReference>
<feature type="compositionally biased region" description="Low complexity" evidence="1">
    <location>
        <begin position="302"/>
        <end position="311"/>
    </location>
</feature>
<proteinExistence type="predicted"/>
<dbReference type="InterPro" id="IPR023780">
    <property type="entry name" value="Chromo_domain"/>
</dbReference>
<dbReference type="Gene3D" id="2.40.50.40">
    <property type="match status" value="1"/>
</dbReference>
<name>A0A0C3A2E3_9AGAM</name>
<dbReference type="InterPro" id="IPR000953">
    <property type="entry name" value="Chromo/chromo_shadow_dom"/>
</dbReference>
<protein>
    <recommendedName>
        <fullName evidence="2">Chromo domain-containing protein</fullName>
    </recommendedName>
</protein>
<accession>A0A0C3A2E3</accession>
<dbReference type="Proteomes" id="UP000053989">
    <property type="component" value="Unassembled WGS sequence"/>
</dbReference>
<dbReference type="Pfam" id="PF00385">
    <property type="entry name" value="Chromo"/>
    <property type="match status" value="1"/>
</dbReference>
<reference evidence="4" key="2">
    <citation type="submission" date="2015-01" db="EMBL/GenBank/DDBJ databases">
        <title>Evolutionary Origins and Diversification of the Mycorrhizal Mutualists.</title>
        <authorList>
            <consortium name="DOE Joint Genome Institute"/>
            <consortium name="Mycorrhizal Genomics Consortium"/>
            <person name="Kohler A."/>
            <person name="Kuo A."/>
            <person name="Nagy L.G."/>
            <person name="Floudas D."/>
            <person name="Copeland A."/>
            <person name="Barry K.W."/>
            <person name="Cichocki N."/>
            <person name="Veneault-Fourrey C."/>
            <person name="LaButti K."/>
            <person name="Lindquist E.A."/>
            <person name="Lipzen A."/>
            <person name="Lundell T."/>
            <person name="Morin E."/>
            <person name="Murat C."/>
            <person name="Riley R."/>
            <person name="Ohm R."/>
            <person name="Sun H."/>
            <person name="Tunlid A."/>
            <person name="Henrissat B."/>
            <person name="Grigoriev I.V."/>
            <person name="Hibbett D.S."/>
            <person name="Martin F."/>
        </authorList>
    </citation>
    <scope>NUCLEOTIDE SEQUENCE [LARGE SCALE GENOMIC DNA]</scope>
    <source>
        <strain evidence="4">Foug A</strain>
    </source>
</reference>
<dbReference type="HOGENOM" id="CLU_019187_0_0_1"/>
<dbReference type="OrthoDB" id="331341at2759"/>
<dbReference type="GO" id="GO:0006338">
    <property type="term" value="P:chromatin remodeling"/>
    <property type="evidence" value="ECO:0007669"/>
    <property type="project" value="UniProtKB-ARBA"/>
</dbReference>
<feature type="region of interest" description="Disordered" evidence="1">
    <location>
        <begin position="282"/>
        <end position="328"/>
    </location>
</feature>
<dbReference type="CDD" id="cd18968">
    <property type="entry name" value="chromodomain"/>
    <property type="match status" value="1"/>
</dbReference>
<evidence type="ECO:0000256" key="1">
    <source>
        <dbReference type="SAM" id="MobiDB-lite"/>
    </source>
</evidence>
<reference evidence="3 4" key="1">
    <citation type="submission" date="2014-04" db="EMBL/GenBank/DDBJ databases">
        <authorList>
            <consortium name="DOE Joint Genome Institute"/>
            <person name="Kuo A."/>
            <person name="Kohler A."/>
            <person name="Nagy L.G."/>
            <person name="Floudas D."/>
            <person name="Copeland A."/>
            <person name="Barry K.W."/>
            <person name="Cichocki N."/>
            <person name="Veneault-Fourrey C."/>
            <person name="LaButti K."/>
            <person name="Lindquist E.A."/>
            <person name="Lipzen A."/>
            <person name="Lundell T."/>
            <person name="Morin E."/>
            <person name="Murat C."/>
            <person name="Sun H."/>
            <person name="Tunlid A."/>
            <person name="Henrissat B."/>
            <person name="Grigoriev I.V."/>
            <person name="Hibbett D.S."/>
            <person name="Martin F."/>
            <person name="Nordberg H.P."/>
            <person name="Cantor M.N."/>
            <person name="Hua S.X."/>
        </authorList>
    </citation>
    <scope>NUCLEOTIDE SEQUENCE [LARGE SCALE GENOMIC DNA]</scope>
    <source>
        <strain evidence="3 4">Foug A</strain>
    </source>
</reference>
<feature type="region of interest" description="Disordered" evidence="1">
    <location>
        <begin position="153"/>
        <end position="247"/>
    </location>
</feature>
<gene>
    <name evidence="3" type="ORF">SCLCIDRAFT_27708</name>
</gene>
<dbReference type="PROSITE" id="PS50013">
    <property type="entry name" value="CHROMO_2"/>
    <property type="match status" value="1"/>
</dbReference>
<feature type="domain" description="Chromo" evidence="2">
    <location>
        <begin position="8"/>
        <end position="64"/>
    </location>
</feature>
<feature type="region of interest" description="Disordered" evidence="1">
    <location>
        <begin position="450"/>
        <end position="528"/>
    </location>
</feature>
<evidence type="ECO:0000313" key="4">
    <source>
        <dbReference type="Proteomes" id="UP000053989"/>
    </source>
</evidence>
<organism evidence="3 4">
    <name type="scientific">Scleroderma citrinum Foug A</name>
    <dbReference type="NCBI Taxonomy" id="1036808"/>
    <lineage>
        <taxon>Eukaryota</taxon>
        <taxon>Fungi</taxon>
        <taxon>Dikarya</taxon>
        <taxon>Basidiomycota</taxon>
        <taxon>Agaricomycotina</taxon>
        <taxon>Agaricomycetes</taxon>
        <taxon>Agaricomycetidae</taxon>
        <taxon>Boletales</taxon>
        <taxon>Sclerodermatineae</taxon>
        <taxon>Sclerodermataceae</taxon>
        <taxon>Scleroderma</taxon>
    </lineage>
</organism>
<sequence>MSDSEPEYEVESVTRARVHDKRGKKLTWKYYVKWKGYGWDECTWEPVEHFATEAKKIIDTFWDRVDTGGRDVHDATLFKKGEEVVISGPPGKKTLKRKQSAAMIQHSTPTQKTNVPAPDVCISISPPRTTPRKRRKVQKPYDDILEAVQPKSMVRTPRIKRKPSTTIQKGMGKANRRRASSPGPRRMISRRLPSVTDSELDAEGEIDPDIEIDSREVEDALMQSSVEDGDERSRKQESVAKNGSGTRDIAVFDDLEHFHGGQPIEIEQTNLEDMEVTCMGSAPEVEHSPTQKRGSPTPSSPDPLFDSPPHSKATTRERSEDSSVPFHRARAANPLVKIMEAPVPQTSATAITAKARLMTMPTAGASGAVPVRATAKRGRGGKPGPGRLSANLLTKNRSSLLTATKGKLSTVKGTFTPANTTRDQPEEIEEVPPAWETGESGLAITSWSDGDAVGVTDGDHVSRASADPKPSGMELLKLAGVENDATLPDFEEATPQEKSTEDPQGQAKVEDKQDEPTQSNDVTKDQDAHISSIPFATITATATAVSATQSDLATIAEDNLKRNLALATEQLFPSASPQNLSRSLFSEAPTSFTSTIFGPLYQGTSNHAPSSETNEISCSTSFKIIVNDTISIPLTLEDVTHMQGRMNDFRIGKSANGRAGNFYGENDALAIVNTLRSHGTARVVPDASADAEQKEHFAAFLNHFESNRTFVSAVGVDVYVLYSSENIAVAEKLSTPGHLIGLGSTLLVSRASIENQSTYAQAAYAAQSVLS</sequence>
<dbReference type="InParanoid" id="A0A0C3A2E3"/>
<feature type="compositionally biased region" description="Acidic residues" evidence="1">
    <location>
        <begin position="198"/>
        <end position="211"/>
    </location>
</feature>
<dbReference type="EMBL" id="KN822080">
    <property type="protein sequence ID" value="KIM58842.1"/>
    <property type="molecule type" value="Genomic_DNA"/>
</dbReference>
<dbReference type="SUPFAM" id="SSF54160">
    <property type="entry name" value="Chromo domain-like"/>
    <property type="match status" value="1"/>
</dbReference>
<evidence type="ECO:0000313" key="3">
    <source>
        <dbReference type="EMBL" id="KIM58842.1"/>
    </source>
</evidence>
<dbReference type="AlphaFoldDB" id="A0A0C3A2E3"/>
<dbReference type="STRING" id="1036808.A0A0C3A2E3"/>